<comment type="caution">
    <text evidence="1">The sequence shown here is derived from an EMBL/GenBank/DDBJ whole genome shotgun (WGS) entry which is preliminary data.</text>
</comment>
<dbReference type="EMBL" id="BKCJ011859987">
    <property type="protein sequence ID" value="GFD58992.1"/>
    <property type="molecule type" value="Genomic_DNA"/>
</dbReference>
<organism evidence="1">
    <name type="scientific">Tanacetum cinerariifolium</name>
    <name type="common">Dalmatian daisy</name>
    <name type="synonym">Chrysanthemum cinerariifolium</name>
    <dbReference type="NCBI Taxonomy" id="118510"/>
    <lineage>
        <taxon>Eukaryota</taxon>
        <taxon>Viridiplantae</taxon>
        <taxon>Streptophyta</taxon>
        <taxon>Embryophyta</taxon>
        <taxon>Tracheophyta</taxon>
        <taxon>Spermatophyta</taxon>
        <taxon>Magnoliopsida</taxon>
        <taxon>eudicotyledons</taxon>
        <taxon>Gunneridae</taxon>
        <taxon>Pentapetalae</taxon>
        <taxon>asterids</taxon>
        <taxon>campanulids</taxon>
        <taxon>Asterales</taxon>
        <taxon>Asteraceae</taxon>
        <taxon>Asteroideae</taxon>
        <taxon>Anthemideae</taxon>
        <taxon>Anthemidinae</taxon>
        <taxon>Tanacetum</taxon>
    </lineage>
</organism>
<sequence length="77" mass="8398">RKVGKLLASPPQGTLRSRFWNNDECCARCAGVKLPQEYDALLFQNGRPTSGAKFGFTARGHRHLLRPPAGYLPAGSS</sequence>
<name>A0A699XG02_TANCI</name>
<reference evidence="1" key="1">
    <citation type="journal article" date="2019" name="Sci. Rep.">
        <title>Draft genome of Tanacetum cinerariifolium, the natural source of mosquito coil.</title>
        <authorList>
            <person name="Yamashiro T."/>
            <person name="Shiraishi A."/>
            <person name="Satake H."/>
            <person name="Nakayama K."/>
        </authorList>
    </citation>
    <scope>NUCLEOTIDE SEQUENCE</scope>
</reference>
<protein>
    <submittedName>
        <fullName evidence="1">Uncharacterized protein</fullName>
    </submittedName>
</protein>
<evidence type="ECO:0000313" key="1">
    <source>
        <dbReference type="EMBL" id="GFD58992.1"/>
    </source>
</evidence>
<proteinExistence type="predicted"/>
<accession>A0A699XG02</accession>
<feature type="non-terminal residue" evidence="1">
    <location>
        <position position="1"/>
    </location>
</feature>
<gene>
    <name evidence="1" type="ORF">Tci_930961</name>
</gene>
<dbReference type="AlphaFoldDB" id="A0A699XG02"/>